<proteinExistence type="predicted"/>
<accession>A0AA35XJQ8</accession>
<name>A0AA35XJQ8_GEOBA</name>
<gene>
    <name evidence="1" type="ORF">GBAR_LOCUS30020</name>
</gene>
<dbReference type="AlphaFoldDB" id="A0AA35XJQ8"/>
<evidence type="ECO:0000313" key="2">
    <source>
        <dbReference type="Proteomes" id="UP001174909"/>
    </source>
</evidence>
<protein>
    <submittedName>
        <fullName evidence="1">Uncharacterized protein</fullName>
    </submittedName>
</protein>
<evidence type="ECO:0000313" key="1">
    <source>
        <dbReference type="EMBL" id="CAI8055016.1"/>
    </source>
</evidence>
<comment type="caution">
    <text evidence="1">The sequence shown here is derived from an EMBL/GenBank/DDBJ whole genome shotgun (WGS) entry which is preliminary data.</text>
</comment>
<keyword evidence="2" id="KW-1185">Reference proteome</keyword>
<reference evidence="1" key="1">
    <citation type="submission" date="2023-03" db="EMBL/GenBank/DDBJ databases">
        <authorList>
            <person name="Steffen K."/>
            <person name="Cardenas P."/>
        </authorList>
    </citation>
    <scope>NUCLEOTIDE SEQUENCE</scope>
</reference>
<dbReference type="EMBL" id="CASHTH010004235">
    <property type="protein sequence ID" value="CAI8055016.1"/>
    <property type="molecule type" value="Genomic_DNA"/>
</dbReference>
<sequence length="57" mass="6207">MVPRLLQERVQVQRCVPTVGDVVGSEGGFLRPLPGVLWIGHYGPVQAGHYGFPHGLE</sequence>
<organism evidence="1 2">
    <name type="scientific">Geodia barretti</name>
    <name type="common">Barrett's horny sponge</name>
    <dbReference type="NCBI Taxonomy" id="519541"/>
    <lineage>
        <taxon>Eukaryota</taxon>
        <taxon>Metazoa</taxon>
        <taxon>Porifera</taxon>
        <taxon>Demospongiae</taxon>
        <taxon>Heteroscleromorpha</taxon>
        <taxon>Tetractinellida</taxon>
        <taxon>Astrophorina</taxon>
        <taxon>Geodiidae</taxon>
        <taxon>Geodia</taxon>
    </lineage>
</organism>
<dbReference type="Proteomes" id="UP001174909">
    <property type="component" value="Unassembled WGS sequence"/>
</dbReference>